<comment type="similarity">
    <text evidence="5">Belongs to the nitroreductase family. HadB/RutE subfamily.</text>
</comment>
<sequence>MEYSSLKQASLDKLFLEARTYNGWKDRVLSKADFEKIYNLTKMGPTATNASPARFVFVSTEDGFKRLKPHLSKGNLDKTMAAGACVIVGYDLDFGEKIPELFPHFPGAAAWFTDPKVQYETAFRNSSLQGGYLIMAARSLGYDCGPMSGFDHDGVDAEFFAGTNVKSNFLINIGAGDPASIKGRLPRLSFEDACSIA</sequence>
<keyword evidence="5" id="KW-0520">NAD</keyword>
<keyword evidence="1 5" id="KW-0285">Flavoprotein</keyword>
<dbReference type="eggNOG" id="COG0778">
    <property type="taxonomic scope" value="Bacteria"/>
</dbReference>
<dbReference type="SUPFAM" id="SSF55469">
    <property type="entry name" value="FMN-dependent nitroreductase-like"/>
    <property type="match status" value="1"/>
</dbReference>
<dbReference type="PANTHER" id="PTHR43543:SF1">
    <property type="entry name" value="MALONIC SEMIALDEHYDE REDUCTASE RUTE-RELATED"/>
    <property type="match status" value="1"/>
</dbReference>
<keyword evidence="2 5" id="KW-0288">FMN</keyword>
<reference evidence="8" key="1">
    <citation type="journal article" date="2011" name="J. Bacteriol.">
        <title>Genome sequences of eight morphologically diverse alphaproteobacteria.</title>
        <authorList>
            <consortium name="US DOE Joint Genome Institute"/>
            <person name="Brown P.J."/>
            <person name="Kysela D.T."/>
            <person name="Buechlein A."/>
            <person name="Hemmerich C."/>
            <person name="Brun Y.V."/>
        </authorList>
    </citation>
    <scope>NUCLEOTIDE SEQUENCE [LARGE SCALE GENOMIC DNA]</scope>
    <source>
        <strain evidence="8">ATCC 49814 / DSM 5838 / IFAM 1418</strain>
    </source>
</reference>
<dbReference type="InterPro" id="IPR050461">
    <property type="entry name" value="Nitroreductase_HadB/RutE"/>
</dbReference>
<evidence type="ECO:0000256" key="4">
    <source>
        <dbReference type="ARBA" id="ARBA00023002"/>
    </source>
</evidence>
<name>C6XP41_HIRBI</name>
<keyword evidence="4 5" id="KW-0560">Oxidoreductase</keyword>
<dbReference type="Pfam" id="PF00881">
    <property type="entry name" value="Nitroreductase"/>
    <property type="match status" value="1"/>
</dbReference>
<dbReference type="HAMAP" id="MF_01204">
    <property type="entry name" value="Oxidoreductase_RutE_HadB"/>
    <property type="match status" value="1"/>
</dbReference>
<protein>
    <recommendedName>
        <fullName evidence="5">Putative NADH dehydrogenase/NAD(P)H nitroreductase Hbal_2546</fullName>
        <ecNumber evidence="5">1.-.-.-</ecNumber>
    </recommendedName>
</protein>
<evidence type="ECO:0000256" key="3">
    <source>
        <dbReference type="ARBA" id="ARBA00022857"/>
    </source>
</evidence>
<evidence type="ECO:0000256" key="5">
    <source>
        <dbReference type="HAMAP-Rule" id="MF_01204"/>
    </source>
</evidence>
<dbReference type="InterPro" id="IPR029479">
    <property type="entry name" value="Nitroreductase"/>
</dbReference>
<feature type="domain" description="Nitroreductase" evidence="6">
    <location>
        <begin position="26"/>
        <end position="156"/>
    </location>
</feature>
<evidence type="ECO:0000313" key="8">
    <source>
        <dbReference type="Proteomes" id="UP000002745"/>
    </source>
</evidence>
<keyword evidence="3 5" id="KW-0521">NADP</keyword>
<dbReference type="KEGG" id="hba:Hbal_2546"/>
<comment type="cofactor">
    <cofactor evidence="5">
        <name>FMN</name>
        <dbReference type="ChEBI" id="CHEBI:58210"/>
    </cofactor>
</comment>
<dbReference type="NCBIfam" id="NF003768">
    <property type="entry name" value="PRK05365.1"/>
    <property type="match status" value="1"/>
</dbReference>
<dbReference type="OrthoDB" id="9784375at2"/>
<dbReference type="CDD" id="cd02148">
    <property type="entry name" value="RutE-like"/>
    <property type="match status" value="1"/>
</dbReference>
<dbReference type="STRING" id="582402.Hbal_2546"/>
<dbReference type="EMBL" id="CP001678">
    <property type="protein sequence ID" value="ACT60221.1"/>
    <property type="molecule type" value="Genomic_DNA"/>
</dbReference>
<accession>C6XP41</accession>
<dbReference type="RefSeq" id="WP_015828371.1">
    <property type="nucleotide sequence ID" value="NC_012982.1"/>
</dbReference>
<dbReference type="Gene3D" id="3.40.109.10">
    <property type="entry name" value="NADH Oxidase"/>
    <property type="match status" value="1"/>
</dbReference>
<dbReference type="PANTHER" id="PTHR43543">
    <property type="entry name" value="MALONIC SEMIALDEHYDE REDUCTASE RUTE-RELATED"/>
    <property type="match status" value="1"/>
</dbReference>
<evidence type="ECO:0000256" key="2">
    <source>
        <dbReference type="ARBA" id="ARBA00022643"/>
    </source>
</evidence>
<dbReference type="AlphaFoldDB" id="C6XP41"/>
<evidence type="ECO:0000256" key="1">
    <source>
        <dbReference type="ARBA" id="ARBA00022630"/>
    </source>
</evidence>
<proteinExistence type="inferred from homology"/>
<organism evidence="7 8">
    <name type="scientific">Hirschia baltica (strain ATCC 49814 / DSM 5838 / IFAM 1418)</name>
    <dbReference type="NCBI Taxonomy" id="582402"/>
    <lineage>
        <taxon>Bacteria</taxon>
        <taxon>Pseudomonadati</taxon>
        <taxon>Pseudomonadota</taxon>
        <taxon>Alphaproteobacteria</taxon>
        <taxon>Hyphomonadales</taxon>
        <taxon>Hyphomonadaceae</taxon>
        <taxon>Hirschia</taxon>
    </lineage>
</organism>
<evidence type="ECO:0000313" key="7">
    <source>
        <dbReference type="EMBL" id="ACT60221.1"/>
    </source>
</evidence>
<dbReference type="InterPro" id="IPR000415">
    <property type="entry name" value="Nitroreductase-like"/>
</dbReference>
<dbReference type="InterPro" id="IPR023936">
    <property type="entry name" value="RutE-like"/>
</dbReference>
<dbReference type="Proteomes" id="UP000002745">
    <property type="component" value="Chromosome"/>
</dbReference>
<dbReference type="EC" id="1.-.-.-" evidence="5"/>
<gene>
    <name evidence="7" type="ordered locus">Hbal_2546</name>
</gene>
<keyword evidence="8" id="KW-1185">Reference proteome</keyword>
<evidence type="ECO:0000259" key="6">
    <source>
        <dbReference type="Pfam" id="PF00881"/>
    </source>
</evidence>
<dbReference type="GO" id="GO:0016491">
    <property type="term" value="F:oxidoreductase activity"/>
    <property type="evidence" value="ECO:0007669"/>
    <property type="project" value="UniProtKB-UniRule"/>
</dbReference>
<dbReference type="HOGENOM" id="CLU_084441_0_0_5"/>